<protein>
    <submittedName>
        <fullName evidence="11">Cytochrome P450</fullName>
    </submittedName>
</protein>
<evidence type="ECO:0000256" key="9">
    <source>
        <dbReference type="PIRSR" id="PIRSR602401-1"/>
    </source>
</evidence>
<proteinExistence type="inferred from homology"/>
<comment type="pathway">
    <text evidence="2">Secondary metabolite biosynthesis.</text>
</comment>
<reference evidence="11" key="1">
    <citation type="submission" date="2023-03" db="EMBL/GenBank/DDBJ databases">
        <title>Massive genome expansion in bonnet fungi (Mycena s.s.) driven by repeated elements and novel gene families across ecological guilds.</title>
        <authorList>
            <consortium name="Lawrence Berkeley National Laboratory"/>
            <person name="Harder C.B."/>
            <person name="Miyauchi S."/>
            <person name="Viragh M."/>
            <person name="Kuo A."/>
            <person name="Thoen E."/>
            <person name="Andreopoulos B."/>
            <person name="Lu D."/>
            <person name="Skrede I."/>
            <person name="Drula E."/>
            <person name="Henrissat B."/>
            <person name="Morin E."/>
            <person name="Kohler A."/>
            <person name="Barry K."/>
            <person name="LaButti K."/>
            <person name="Morin E."/>
            <person name="Salamov A."/>
            <person name="Lipzen A."/>
            <person name="Mereny Z."/>
            <person name="Hegedus B."/>
            <person name="Baldrian P."/>
            <person name="Stursova M."/>
            <person name="Weitz H."/>
            <person name="Taylor A."/>
            <person name="Grigoriev I.V."/>
            <person name="Nagy L.G."/>
            <person name="Martin F."/>
            <person name="Kauserud H."/>
        </authorList>
    </citation>
    <scope>NUCLEOTIDE SEQUENCE</scope>
    <source>
        <strain evidence="11">CBHHK182m</strain>
    </source>
</reference>
<dbReference type="PANTHER" id="PTHR46300:SF7">
    <property type="entry name" value="P450, PUTATIVE (EUROFUNG)-RELATED"/>
    <property type="match status" value="1"/>
</dbReference>
<dbReference type="InterPro" id="IPR001128">
    <property type="entry name" value="Cyt_P450"/>
</dbReference>
<evidence type="ECO:0000256" key="3">
    <source>
        <dbReference type="ARBA" id="ARBA00010617"/>
    </source>
</evidence>
<dbReference type="InterPro" id="IPR036396">
    <property type="entry name" value="Cyt_P450_sf"/>
</dbReference>
<evidence type="ECO:0000256" key="6">
    <source>
        <dbReference type="ARBA" id="ARBA00023002"/>
    </source>
</evidence>
<dbReference type="PRINTS" id="PR00463">
    <property type="entry name" value="EP450I"/>
</dbReference>
<dbReference type="GO" id="GO:0020037">
    <property type="term" value="F:heme binding"/>
    <property type="evidence" value="ECO:0007669"/>
    <property type="project" value="InterPro"/>
</dbReference>
<keyword evidence="7 9" id="KW-0408">Iron</keyword>
<dbReference type="Gene3D" id="1.10.630.10">
    <property type="entry name" value="Cytochrome P450"/>
    <property type="match status" value="1"/>
</dbReference>
<evidence type="ECO:0000256" key="8">
    <source>
        <dbReference type="ARBA" id="ARBA00023033"/>
    </source>
</evidence>
<feature type="binding site" description="axial binding residue" evidence="9">
    <location>
        <position position="257"/>
    </location>
    <ligand>
        <name>heme</name>
        <dbReference type="ChEBI" id="CHEBI:30413"/>
    </ligand>
    <ligandPart>
        <name>Fe</name>
        <dbReference type="ChEBI" id="CHEBI:18248"/>
    </ligandPart>
</feature>
<dbReference type="AlphaFoldDB" id="A0AAD7JPG5"/>
<dbReference type="InterPro" id="IPR050364">
    <property type="entry name" value="Cytochrome_P450_fung"/>
</dbReference>
<keyword evidence="4 9" id="KW-0349">Heme</keyword>
<dbReference type="GO" id="GO:0005506">
    <property type="term" value="F:iron ion binding"/>
    <property type="evidence" value="ECO:0007669"/>
    <property type="project" value="InterPro"/>
</dbReference>
<evidence type="ECO:0000313" key="12">
    <source>
        <dbReference type="Proteomes" id="UP001215598"/>
    </source>
</evidence>
<comment type="caution">
    <text evidence="11">The sequence shown here is derived from an EMBL/GenBank/DDBJ whole genome shotgun (WGS) entry which is preliminary data.</text>
</comment>
<dbReference type="Proteomes" id="UP001215598">
    <property type="component" value="Unassembled WGS sequence"/>
</dbReference>
<keyword evidence="8 10" id="KW-0503">Monooxygenase</keyword>
<organism evidence="11 12">
    <name type="scientific">Mycena metata</name>
    <dbReference type="NCBI Taxonomy" id="1033252"/>
    <lineage>
        <taxon>Eukaryota</taxon>
        <taxon>Fungi</taxon>
        <taxon>Dikarya</taxon>
        <taxon>Basidiomycota</taxon>
        <taxon>Agaricomycotina</taxon>
        <taxon>Agaricomycetes</taxon>
        <taxon>Agaricomycetidae</taxon>
        <taxon>Agaricales</taxon>
        <taxon>Marasmiineae</taxon>
        <taxon>Mycenaceae</taxon>
        <taxon>Mycena</taxon>
    </lineage>
</organism>
<evidence type="ECO:0000256" key="10">
    <source>
        <dbReference type="RuleBase" id="RU000461"/>
    </source>
</evidence>
<keyword evidence="12" id="KW-1185">Reference proteome</keyword>
<evidence type="ECO:0000256" key="5">
    <source>
        <dbReference type="ARBA" id="ARBA00022723"/>
    </source>
</evidence>
<evidence type="ECO:0000256" key="4">
    <source>
        <dbReference type="ARBA" id="ARBA00022617"/>
    </source>
</evidence>
<dbReference type="GO" id="GO:0004497">
    <property type="term" value="F:monooxygenase activity"/>
    <property type="evidence" value="ECO:0007669"/>
    <property type="project" value="UniProtKB-KW"/>
</dbReference>
<dbReference type="Pfam" id="PF00067">
    <property type="entry name" value="p450"/>
    <property type="match status" value="1"/>
</dbReference>
<keyword evidence="5 9" id="KW-0479">Metal-binding</keyword>
<dbReference type="PRINTS" id="PR00385">
    <property type="entry name" value="P450"/>
</dbReference>
<evidence type="ECO:0000313" key="11">
    <source>
        <dbReference type="EMBL" id="KAJ7768968.1"/>
    </source>
</evidence>
<dbReference type="InterPro" id="IPR017972">
    <property type="entry name" value="Cyt_P450_CS"/>
</dbReference>
<name>A0AAD7JPG5_9AGAR</name>
<dbReference type="PANTHER" id="PTHR46300">
    <property type="entry name" value="P450, PUTATIVE (EUROFUNG)-RELATED-RELATED"/>
    <property type="match status" value="1"/>
</dbReference>
<evidence type="ECO:0000256" key="2">
    <source>
        <dbReference type="ARBA" id="ARBA00005179"/>
    </source>
</evidence>
<accession>A0AAD7JPG5</accession>
<evidence type="ECO:0000256" key="1">
    <source>
        <dbReference type="ARBA" id="ARBA00001971"/>
    </source>
</evidence>
<keyword evidence="6 10" id="KW-0560">Oxidoreductase</keyword>
<gene>
    <name evidence="11" type="ORF">B0H16DRAFT_1307612</name>
</gene>
<feature type="non-terminal residue" evidence="11">
    <location>
        <position position="321"/>
    </location>
</feature>
<comment type="similarity">
    <text evidence="3 10">Belongs to the cytochrome P450 family.</text>
</comment>
<dbReference type="SUPFAM" id="SSF48264">
    <property type="entry name" value="Cytochrome P450"/>
    <property type="match status" value="1"/>
</dbReference>
<sequence>SHGYTVDEKNGPMMALAERADQEFALSVIPGAYLCDALPICGYVPDWTGVRFKKDAKRFRKTMESLRDGAYEDVKAQVMKGTAKASFAQSLVERNLNPTPEEELIHKWASVGLYGAGTDTTFSAVESYFVTMSLHPEIQERAYMELCNVVGSTRLPQFNDRAELPYINAILQEIHRWNPVTPLALPHQLTQDDSYRGIRIPAGSILFANSWLGNTPRSCSASNPFTFNPDRFLSPSEDSKLNPDPRRYNFGFGRRVCPGQYLADDALFIAIVTTLAVFHIAPMNKNKTAKHVEYTSAIISHPKEVDCILTPRSQEAISLLQ</sequence>
<dbReference type="InterPro" id="IPR002401">
    <property type="entry name" value="Cyt_P450_E_grp-I"/>
</dbReference>
<comment type="cofactor">
    <cofactor evidence="1 9">
        <name>heme</name>
        <dbReference type="ChEBI" id="CHEBI:30413"/>
    </cofactor>
</comment>
<dbReference type="PROSITE" id="PS00086">
    <property type="entry name" value="CYTOCHROME_P450"/>
    <property type="match status" value="1"/>
</dbReference>
<dbReference type="GO" id="GO:0016705">
    <property type="term" value="F:oxidoreductase activity, acting on paired donors, with incorporation or reduction of molecular oxygen"/>
    <property type="evidence" value="ECO:0007669"/>
    <property type="project" value="InterPro"/>
</dbReference>
<dbReference type="EMBL" id="JARKIB010000019">
    <property type="protein sequence ID" value="KAJ7768968.1"/>
    <property type="molecule type" value="Genomic_DNA"/>
</dbReference>
<evidence type="ECO:0000256" key="7">
    <source>
        <dbReference type="ARBA" id="ARBA00023004"/>
    </source>
</evidence>